<organism evidence="1 2">
    <name type="scientific">Arsenophonus nasoniae</name>
    <name type="common">son-killer infecting Nasonia vitripennis</name>
    <dbReference type="NCBI Taxonomy" id="638"/>
    <lineage>
        <taxon>Bacteria</taxon>
        <taxon>Pseudomonadati</taxon>
        <taxon>Pseudomonadota</taxon>
        <taxon>Gammaproteobacteria</taxon>
        <taxon>Enterobacterales</taxon>
        <taxon>Morganellaceae</taxon>
        <taxon>Arsenophonus</taxon>
    </lineage>
</organism>
<accession>A0AA95K6Y8</accession>
<dbReference type="AlphaFoldDB" id="A0AA95K6Y8"/>
<gene>
    <name evidence="1" type="ORF">QE210_02080</name>
</gene>
<dbReference type="EMBL" id="CP123504">
    <property type="protein sequence ID" value="WGM01942.1"/>
    <property type="molecule type" value="Genomic_DNA"/>
</dbReference>
<name>A0AA95K6Y8_9GAMM</name>
<dbReference type="RefSeq" id="WP_280625348.1">
    <property type="nucleotide sequence ID" value="NZ_CP123504.1"/>
</dbReference>
<reference evidence="1" key="1">
    <citation type="submission" date="2023-04" db="EMBL/GenBank/DDBJ databases">
        <title>Genome dynamics across the evolutionary transition to endosymbiosis.</title>
        <authorList>
            <person name="Siozios S."/>
            <person name="Nadal-Jimenez P."/>
            <person name="Azagi T."/>
            <person name="Sprong H."/>
            <person name="Frost C.L."/>
            <person name="Parratt S.R."/>
            <person name="Taylor G."/>
            <person name="Brettell L."/>
            <person name="Lew K.C."/>
            <person name="Croft L."/>
            <person name="King K.C."/>
            <person name="Brockhurst M.A."/>
            <person name="Hypsa V."/>
            <person name="Novakova E."/>
            <person name="Darby A.C."/>
            <person name="Hurst G.D.D."/>
        </authorList>
    </citation>
    <scope>NUCLEOTIDE SEQUENCE</scope>
    <source>
        <strain evidence="1">APv</strain>
    </source>
</reference>
<evidence type="ECO:0000313" key="2">
    <source>
        <dbReference type="Proteomes" id="UP001177595"/>
    </source>
</evidence>
<proteinExistence type="predicted"/>
<evidence type="ECO:0000313" key="1">
    <source>
        <dbReference type="EMBL" id="WGM01942.1"/>
    </source>
</evidence>
<protein>
    <submittedName>
        <fullName evidence="1">Uncharacterized protein</fullName>
    </submittedName>
</protein>
<sequence length="169" mass="19105">MNDSLANFDRNLQFELLELAVYDYPHVIETENIPDHLRLVDKKKLLQNIAYLQEEGMIEGGILEFLSGKEPAIHLIKATSDAINLLTEEGSISASLKIVTVKLHNESLSVIREFIQQNVNDSEEKKLFLQQIKQLPADATKHIVLELLGKGLNQMPNAIQWLQTVLHLG</sequence>
<dbReference type="Proteomes" id="UP001177595">
    <property type="component" value="Chromosome"/>
</dbReference>